<evidence type="ECO:0000313" key="3">
    <source>
        <dbReference type="Proteomes" id="UP000516437"/>
    </source>
</evidence>
<dbReference type="AlphaFoldDB" id="A0A6A1VI79"/>
<proteinExistence type="predicted"/>
<evidence type="ECO:0000313" key="2">
    <source>
        <dbReference type="EMBL" id="KAB1211538.1"/>
    </source>
</evidence>
<protein>
    <submittedName>
        <fullName evidence="2">Uncharacterized protein</fullName>
    </submittedName>
</protein>
<feature type="region of interest" description="Disordered" evidence="1">
    <location>
        <begin position="74"/>
        <end position="99"/>
    </location>
</feature>
<dbReference type="Proteomes" id="UP000516437">
    <property type="component" value="Chromosome 6"/>
</dbReference>
<comment type="caution">
    <text evidence="2">The sequence shown here is derived from an EMBL/GenBank/DDBJ whole genome shotgun (WGS) entry which is preliminary data.</text>
</comment>
<organism evidence="2 3">
    <name type="scientific">Morella rubra</name>
    <name type="common">Chinese bayberry</name>
    <dbReference type="NCBI Taxonomy" id="262757"/>
    <lineage>
        <taxon>Eukaryota</taxon>
        <taxon>Viridiplantae</taxon>
        <taxon>Streptophyta</taxon>
        <taxon>Embryophyta</taxon>
        <taxon>Tracheophyta</taxon>
        <taxon>Spermatophyta</taxon>
        <taxon>Magnoliopsida</taxon>
        <taxon>eudicotyledons</taxon>
        <taxon>Gunneridae</taxon>
        <taxon>Pentapetalae</taxon>
        <taxon>rosids</taxon>
        <taxon>fabids</taxon>
        <taxon>Fagales</taxon>
        <taxon>Myricaceae</taxon>
        <taxon>Morella</taxon>
    </lineage>
</organism>
<gene>
    <name evidence="2" type="ORF">CJ030_MR6G013280</name>
</gene>
<keyword evidence="3" id="KW-1185">Reference proteome</keyword>
<evidence type="ECO:0000256" key="1">
    <source>
        <dbReference type="SAM" id="MobiDB-lite"/>
    </source>
</evidence>
<reference evidence="2 3" key="1">
    <citation type="journal article" date="2019" name="Plant Biotechnol. J.">
        <title>The red bayberry genome and genetic basis of sex determination.</title>
        <authorList>
            <person name="Jia H.M."/>
            <person name="Jia H.J."/>
            <person name="Cai Q.L."/>
            <person name="Wang Y."/>
            <person name="Zhao H.B."/>
            <person name="Yang W.F."/>
            <person name="Wang G.Y."/>
            <person name="Li Y.H."/>
            <person name="Zhan D.L."/>
            <person name="Shen Y.T."/>
            <person name="Niu Q.F."/>
            <person name="Chang L."/>
            <person name="Qiu J."/>
            <person name="Zhao L."/>
            <person name="Xie H.B."/>
            <person name="Fu W.Y."/>
            <person name="Jin J."/>
            <person name="Li X.W."/>
            <person name="Jiao Y."/>
            <person name="Zhou C.C."/>
            <person name="Tu T."/>
            <person name="Chai C.Y."/>
            <person name="Gao J.L."/>
            <person name="Fan L.J."/>
            <person name="van de Weg E."/>
            <person name="Wang J.Y."/>
            <person name="Gao Z.S."/>
        </authorList>
    </citation>
    <scope>NUCLEOTIDE SEQUENCE [LARGE SCALE GENOMIC DNA]</scope>
    <source>
        <tissue evidence="2">Leaves</tissue>
    </source>
</reference>
<accession>A0A6A1VI79</accession>
<name>A0A6A1VI79_9ROSI</name>
<sequence>MEVHKKKGGILLLYHLAFLVMLILLDSYCCGAAVLVKSNSSFRCDGRLDECLIEEDLELEFLMNPYVSRILAKNGKNPQSGNRDNPAFASCGKPNDSPQYARCIDKIKKTKGGNDCKGAYKRGCP</sequence>
<dbReference type="EMBL" id="RXIC02000024">
    <property type="protein sequence ID" value="KAB1211538.1"/>
    <property type="molecule type" value="Genomic_DNA"/>
</dbReference>